<dbReference type="Proteomes" id="UP000564496">
    <property type="component" value="Unassembled WGS sequence"/>
</dbReference>
<dbReference type="AlphaFoldDB" id="A0A7Z0DRR5"/>
<name>A0A7Z0DRR5_9ACTN</name>
<accession>A0A7Z0DRR5</accession>
<evidence type="ECO:0000313" key="2">
    <source>
        <dbReference type="EMBL" id="NYI80460.1"/>
    </source>
</evidence>
<dbReference type="EMBL" id="JACBZR010000001">
    <property type="protein sequence ID" value="NYI80460.1"/>
    <property type="molecule type" value="Genomic_DNA"/>
</dbReference>
<feature type="region of interest" description="Disordered" evidence="1">
    <location>
        <begin position="1"/>
        <end position="38"/>
    </location>
</feature>
<gene>
    <name evidence="2" type="ORF">BJ988_005108</name>
</gene>
<sequence length="38" mass="3562">MSVTRNALAPLGGTPSASVAIPGALGRRGSGADGVPLS</sequence>
<keyword evidence="3" id="KW-1185">Reference proteome</keyword>
<comment type="caution">
    <text evidence="2">The sequence shown here is derived from an EMBL/GenBank/DDBJ whole genome shotgun (WGS) entry which is preliminary data.</text>
</comment>
<evidence type="ECO:0000256" key="1">
    <source>
        <dbReference type="SAM" id="MobiDB-lite"/>
    </source>
</evidence>
<evidence type="ECO:0000313" key="3">
    <source>
        <dbReference type="Proteomes" id="UP000564496"/>
    </source>
</evidence>
<protein>
    <submittedName>
        <fullName evidence="2">Uncharacterized protein</fullName>
    </submittedName>
</protein>
<reference evidence="2 3" key="1">
    <citation type="submission" date="2020-07" db="EMBL/GenBank/DDBJ databases">
        <title>Sequencing the genomes of 1000 actinobacteria strains.</title>
        <authorList>
            <person name="Klenk H.-P."/>
        </authorList>
    </citation>
    <scope>NUCLEOTIDE SEQUENCE [LARGE SCALE GENOMIC DNA]</scope>
    <source>
        <strain evidence="2 3">DSM 26487</strain>
    </source>
</reference>
<organism evidence="2 3">
    <name type="scientific">Nocardioides panzhihuensis</name>
    <dbReference type="NCBI Taxonomy" id="860243"/>
    <lineage>
        <taxon>Bacteria</taxon>
        <taxon>Bacillati</taxon>
        <taxon>Actinomycetota</taxon>
        <taxon>Actinomycetes</taxon>
        <taxon>Propionibacteriales</taxon>
        <taxon>Nocardioidaceae</taxon>
        <taxon>Nocardioides</taxon>
    </lineage>
</organism>
<proteinExistence type="predicted"/>